<name>A0A6A4X907_AMPAM</name>
<dbReference type="InterPro" id="IPR009327">
    <property type="entry name" value="Cupin_DUF985"/>
</dbReference>
<sequence length="218" mass="24317">MKLLLFVCVCALVAAEPQPGVPSTPQLAGVLTNLYRRFLHTVAPKQLELQDALDIKWSDGFLAGPAFYSPINATFDGKERTAFSFISFLINPGQAGHLGQGSWVKNDVSEVVFMYHYGAAVKVHLISEDGSYRTEVMGNPLDHKGSQFLVYVPRATYSVFESLSKDEATFHSYIDIPAWSREHHQEFSAEEMATTFPQHAQLFHHLAKPGHHGDTARR</sequence>
<dbReference type="AlphaFoldDB" id="A0A6A4X907"/>
<dbReference type="PANTHER" id="PTHR33387:SF3">
    <property type="entry name" value="DUF985 DOMAIN-CONTAINING PROTEIN"/>
    <property type="match status" value="1"/>
</dbReference>
<proteinExistence type="predicted"/>
<comment type="caution">
    <text evidence="3">The sequence shown here is derived from an EMBL/GenBank/DDBJ whole genome shotgun (WGS) entry which is preliminary data.</text>
</comment>
<protein>
    <recommendedName>
        <fullName evidence="2">DUF985 domain-containing protein</fullName>
    </recommendedName>
</protein>
<dbReference type="InterPro" id="IPR014710">
    <property type="entry name" value="RmlC-like_jellyroll"/>
</dbReference>
<keyword evidence="1" id="KW-0732">Signal</keyword>
<dbReference type="InterPro" id="IPR011051">
    <property type="entry name" value="RmlC_Cupin_sf"/>
</dbReference>
<accession>A0A6A4X907</accession>
<evidence type="ECO:0000259" key="2">
    <source>
        <dbReference type="Pfam" id="PF06172"/>
    </source>
</evidence>
<evidence type="ECO:0000256" key="1">
    <source>
        <dbReference type="SAM" id="SignalP"/>
    </source>
</evidence>
<keyword evidence="4" id="KW-1185">Reference proteome</keyword>
<dbReference type="Gene3D" id="2.60.120.10">
    <property type="entry name" value="Jelly Rolls"/>
    <property type="match status" value="1"/>
</dbReference>
<dbReference type="InterPro" id="IPR039935">
    <property type="entry name" value="YML079W-like"/>
</dbReference>
<gene>
    <name evidence="3" type="ORF">FJT64_000082</name>
</gene>
<dbReference type="PANTHER" id="PTHR33387">
    <property type="entry name" value="RMLC-LIKE JELLY ROLL FOLD PROTEIN"/>
    <property type="match status" value="1"/>
</dbReference>
<organism evidence="3 4">
    <name type="scientific">Amphibalanus amphitrite</name>
    <name type="common">Striped barnacle</name>
    <name type="synonym">Balanus amphitrite</name>
    <dbReference type="NCBI Taxonomy" id="1232801"/>
    <lineage>
        <taxon>Eukaryota</taxon>
        <taxon>Metazoa</taxon>
        <taxon>Ecdysozoa</taxon>
        <taxon>Arthropoda</taxon>
        <taxon>Crustacea</taxon>
        <taxon>Multicrustacea</taxon>
        <taxon>Cirripedia</taxon>
        <taxon>Thoracica</taxon>
        <taxon>Thoracicalcarea</taxon>
        <taxon>Balanomorpha</taxon>
        <taxon>Balanoidea</taxon>
        <taxon>Balanidae</taxon>
        <taxon>Amphibalaninae</taxon>
        <taxon>Amphibalanus</taxon>
    </lineage>
</organism>
<feature type="signal peptide" evidence="1">
    <location>
        <begin position="1"/>
        <end position="15"/>
    </location>
</feature>
<dbReference type="EMBL" id="VIIS01000002">
    <property type="protein sequence ID" value="KAF0314723.1"/>
    <property type="molecule type" value="Genomic_DNA"/>
</dbReference>
<evidence type="ECO:0000313" key="4">
    <source>
        <dbReference type="Proteomes" id="UP000440578"/>
    </source>
</evidence>
<dbReference type="SUPFAM" id="SSF51182">
    <property type="entry name" value="RmlC-like cupins"/>
    <property type="match status" value="1"/>
</dbReference>
<reference evidence="3 4" key="1">
    <citation type="submission" date="2019-07" db="EMBL/GenBank/DDBJ databases">
        <title>Draft genome assembly of a fouling barnacle, Amphibalanus amphitrite (Darwin, 1854): The first reference genome for Thecostraca.</title>
        <authorList>
            <person name="Kim W."/>
        </authorList>
    </citation>
    <scope>NUCLEOTIDE SEQUENCE [LARGE SCALE GENOMIC DNA]</scope>
    <source>
        <strain evidence="3">SNU_AA5</strain>
        <tissue evidence="3">Soma without cirri and trophi</tissue>
    </source>
</reference>
<dbReference type="OrthoDB" id="6614653at2759"/>
<feature type="chain" id="PRO_5025689024" description="DUF985 domain-containing protein" evidence="1">
    <location>
        <begin position="16"/>
        <end position="218"/>
    </location>
</feature>
<dbReference type="Pfam" id="PF06172">
    <property type="entry name" value="Cupin_5"/>
    <property type="match status" value="1"/>
</dbReference>
<evidence type="ECO:0000313" key="3">
    <source>
        <dbReference type="EMBL" id="KAF0314723.1"/>
    </source>
</evidence>
<dbReference type="Proteomes" id="UP000440578">
    <property type="component" value="Unassembled WGS sequence"/>
</dbReference>
<feature type="domain" description="DUF985" evidence="2">
    <location>
        <begin position="75"/>
        <end position="185"/>
    </location>
</feature>